<comment type="caution">
    <text evidence="1">The sequence shown here is derived from an EMBL/GenBank/DDBJ whole genome shotgun (WGS) entry which is preliminary data.</text>
</comment>
<protein>
    <submittedName>
        <fullName evidence="1">Uncharacterized protein</fullName>
    </submittedName>
</protein>
<dbReference type="Proteomes" id="UP001603857">
    <property type="component" value="Unassembled WGS sequence"/>
</dbReference>
<reference evidence="1 2" key="1">
    <citation type="submission" date="2024-08" db="EMBL/GenBank/DDBJ databases">
        <title>Insights into the chromosomal genome structure of Flemingia macrophylla.</title>
        <authorList>
            <person name="Ding Y."/>
            <person name="Zhao Y."/>
            <person name="Bi W."/>
            <person name="Wu M."/>
            <person name="Zhao G."/>
            <person name="Gong Y."/>
            <person name="Li W."/>
            <person name="Zhang P."/>
        </authorList>
    </citation>
    <scope>NUCLEOTIDE SEQUENCE [LARGE SCALE GENOMIC DNA]</scope>
    <source>
        <strain evidence="1">DYQJB</strain>
        <tissue evidence="1">Leaf</tissue>
    </source>
</reference>
<proteinExistence type="predicted"/>
<evidence type="ECO:0000313" key="1">
    <source>
        <dbReference type="EMBL" id="KAL2339829.1"/>
    </source>
</evidence>
<name>A0ABD1MVH7_9FABA</name>
<accession>A0ABD1MVH7</accession>
<dbReference type="EMBL" id="JBGMDY010000003">
    <property type="protein sequence ID" value="KAL2339829.1"/>
    <property type="molecule type" value="Genomic_DNA"/>
</dbReference>
<keyword evidence="2" id="KW-1185">Reference proteome</keyword>
<dbReference type="AlphaFoldDB" id="A0ABD1MVH7"/>
<sequence length="86" mass="9504">MLVAAVPVPTTEVQQVGQAIGTFLAWPRHLVMTPSSRAKAYIDRGKQVVRPLAIPAEEAMPEAEDDAISRLLSILPRLRRQPVHIQ</sequence>
<gene>
    <name evidence="1" type="ORF">Fmac_007769</name>
</gene>
<organism evidence="1 2">
    <name type="scientific">Flemingia macrophylla</name>
    <dbReference type="NCBI Taxonomy" id="520843"/>
    <lineage>
        <taxon>Eukaryota</taxon>
        <taxon>Viridiplantae</taxon>
        <taxon>Streptophyta</taxon>
        <taxon>Embryophyta</taxon>
        <taxon>Tracheophyta</taxon>
        <taxon>Spermatophyta</taxon>
        <taxon>Magnoliopsida</taxon>
        <taxon>eudicotyledons</taxon>
        <taxon>Gunneridae</taxon>
        <taxon>Pentapetalae</taxon>
        <taxon>rosids</taxon>
        <taxon>fabids</taxon>
        <taxon>Fabales</taxon>
        <taxon>Fabaceae</taxon>
        <taxon>Papilionoideae</taxon>
        <taxon>50 kb inversion clade</taxon>
        <taxon>NPAAA clade</taxon>
        <taxon>indigoferoid/millettioid clade</taxon>
        <taxon>Phaseoleae</taxon>
        <taxon>Flemingia</taxon>
    </lineage>
</organism>
<evidence type="ECO:0000313" key="2">
    <source>
        <dbReference type="Proteomes" id="UP001603857"/>
    </source>
</evidence>